<proteinExistence type="predicted"/>
<feature type="domain" description="Terminase large subunit-like ATPase" evidence="1">
    <location>
        <begin position="107"/>
        <end position="279"/>
    </location>
</feature>
<dbReference type="PANTHER" id="PTHR41287">
    <property type="match status" value="1"/>
</dbReference>
<dbReference type="InterPro" id="IPR046461">
    <property type="entry name" value="TerL_ATPase"/>
</dbReference>
<comment type="caution">
    <text evidence="3">The sequence shown here is derived from an EMBL/GenBank/DDBJ whole genome shotgun (WGS) entry which is preliminary data.</text>
</comment>
<dbReference type="Gene3D" id="3.40.50.300">
    <property type="entry name" value="P-loop containing nucleotide triphosphate hydrolases"/>
    <property type="match status" value="1"/>
</dbReference>
<evidence type="ECO:0000313" key="3">
    <source>
        <dbReference type="EMBL" id="KZC97183.1"/>
    </source>
</evidence>
<reference evidence="3 4" key="1">
    <citation type="submission" date="2015-12" db="EMBL/GenBank/DDBJ databases">
        <title>Genome sequence of Thalassospira xiamenensis MCCC 1A03005.</title>
        <authorList>
            <person name="Lu L."/>
            <person name="Lai Q."/>
            <person name="Shao Z."/>
            <person name="Qian P."/>
        </authorList>
    </citation>
    <scope>NUCLEOTIDE SEQUENCE [LARGE SCALE GENOMIC DNA]</scope>
    <source>
        <strain evidence="3 4">MCCC 1A03005</strain>
    </source>
</reference>
<feature type="domain" description="Terminase large subunit-like endonuclease" evidence="2">
    <location>
        <begin position="289"/>
        <end position="581"/>
    </location>
</feature>
<dbReference type="RefSeq" id="WP_063093003.1">
    <property type="nucleotide sequence ID" value="NZ_JAINWB010000003.1"/>
</dbReference>
<name>A0ABR5XXV0_9PROT</name>
<dbReference type="Proteomes" id="UP000076167">
    <property type="component" value="Unassembled WGS sequence"/>
</dbReference>
<evidence type="ECO:0000259" key="1">
    <source>
        <dbReference type="Pfam" id="PF03354"/>
    </source>
</evidence>
<evidence type="ECO:0000259" key="2">
    <source>
        <dbReference type="Pfam" id="PF20441"/>
    </source>
</evidence>
<dbReference type="PANTHER" id="PTHR41287:SF1">
    <property type="entry name" value="PROTEIN YMFN"/>
    <property type="match status" value="1"/>
</dbReference>
<dbReference type="InterPro" id="IPR027417">
    <property type="entry name" value="P-loop_NTPase"/>
</dbReference>
<organism evidence="3 4">
    <name type="scientific">Thalassospira xiamenensis</name>
    <dbReference type="NCBI Taxonomy" id="220697"/>
    <lineage>
        <taxon>Bacteria</taxon>
        <taxon>Pseudomonadati</taxon>
        <taxon>Pseudomonadota</taxon>
        <taxon>Alphaproteobacteria</taxon>
        <taxon>Rhodospirillales</taxon>
        <taxon>Thalassospiraceae</taxon>
        <taxon>Thalassospira</taxon>
    </lineage>
</organism>
<gene>
    <name evidence="3" type="ORF">AUP40_04395</name>
</gene>
<dbReference type="Pfam" id="PF03354">
    <property type="entry name" value="TerL_ATPase"/>
    <property type="match status" value="1"/>
</dbReference>
<dbReference type="InterPro" id="IPR005021">
    <property type="entry name" value="Terminase_largesu-like"/>
</dbReference>
<dbReference type="EMBL" id="LPXL01000056">
    <property type="protein sequence ID" value="KZC97183.1"/>
    <property type="molecule type" value="Genomic_DNA"/>
</dbReference>
<dbReference type="InterPro" id="IPR046462">
    <property type="entry name" value="TerL_nuclease"/>
</dbReference>
<keyword evidence="4" id="KW-1185">Reference proteome</keyword>
<sequence>MTSTTSQATGSRKRKARKVTRAVLAKKVPEAVLGHVSTIYALDVVEGKIPACKLRIAACQRHLDDLVYGPKRGLYFSIPRADHAIRFFGYLRHSTGKWGGQVFELANWQAFCTAVMFGWLWESTQKRRFRMAYIEVPRKNGKSTFLSPIGLYMMVADGEPGAQVYAAATKADQAKIVFDEAAKMARTSPVLRKRVRERAHHMEHPKSFSVFKYISADGKRLDGLNSHCNIIDEVHAHPNRLLIDVLRTGTGAREQPLTVEITTAGADPHSICREHHDYTVNVLKGLFENDGWFGFICSIDPGDDPFDEISWKKANPNYGISVFADGLKAEFKEAEDNPSALASKMRLYLNVWSQTSEIWLDIEKWRACETVYDRASMRGRRCYIGLDFGAVSDITALVLVFPPVDPGEPVKIMPFFWVPFGTIEKRRVDQAVPYDVWLRDGLIFQTEGTATNYDAIEHFIIGDDAGNTGLINEFEVMEVDYDRYFAGQLIQHLEERDVLCVACGQGFVSMAAPCRELERLVLEGSIAHDGNPVMDWMIANTAVKMDDSGNMRPIKPDTRKDMRKIDGVVAMLMALGRMISAEEDSNVISYEPGSMFG</sequence>
<evidence type="ECO:0008006" key="5">
    <source>
        <dbReference type="Google" id="ProtNLM"/>
    </source>
</evidence>
<accession>A0ABR5XXV0</accession>
<evidence type="ECO:0000313" key="4">
    <source>
        <dbReference type="Proteomes" id="UP000076167"/>
    </source>
</evidence>
<dbReference type="Pfam" id="PF20441">
    <property type="entry name" value="TerL_nuclease"/>
    <property type="match status" value="1"/>
</dbReference>
<protein>
    <recommendedName>
        <fullName evidence="5">Terminase</fullName>
    </recommendedName>
</protein>